<proteinExistence type="predicted"/>
<dbReference type="PANTHER" id="PTHR38605">
    <property type="entry name" value="ATPASE-RELATED"/>
    <property type="match status" value="1"/>
</dbReference>
<accession>A0A9X1ID41</accession>
<dbReference type="Pfam" id="PF04317">
    <property type="entry name" value="DUF463"/>
    <property type="match status" value="1"/>
</dbReference>
<dbReference type="Proteomes" id="UP001139311">
    <property type="component" value="Unassembled WGS sequence"/>
</dbReference>
<dbReference type="AlphaFoldDB" id="A0A9X1ID41"/>
<dbReference type="EMBL" id="JAJAQI010000005">
    <property type="protein sequence ID" value="MCB4821113.1"/>
    <property type="molecule type" value="Genomic_DNA"/>
</dbReference>
<sequence>MRVPGASDAFDLLRDAAYGAERLSRSLIGQERIRLAVTGLTRAGKTVFLTSLLANLLAAGRGRRTLPMLEQAAGGRLRAVRPVPAGIEGMPRFDVAAHLAALAADPPSWPARTDDLSTLELTLELDRQSLFAGLLGTRSITLELLDYPGEWLLDLPMLNEDFAAWSSATLARLRRGPRAEAAGEFLAFIDSLPQGAAAEDSLVRRGFALYRDALRACRDRLGFRFLQPGRVLNPGPRGETPLLWFFPLPQPARGGLAELMADRHRAYVEAQRRDFFEPYFRRFERQAVLVDVLGALHAGRDAFEDTAEALAAIADALRYGGGWLDWLTGAGVDRVAFVATKADHVPARQRDALSALLGHLVAAPQGRATSAGVTTSVHALASVRCTEDDVATLEGRPVAAVRGVLLANRRSAKVYPGEIPLRPPEPGFWEHGFFEMPEFEPPRLDPAGGAGVPHLGLDALLAALIGDVL</sequence>
<evidence type="ECO:0000313" key="1">
    <source>
        <dbReference type="EMBL" id="MCB4821113.1"/>
    </source>
</evidence>
<evidence type="ECO:0000313" key="2">
    <source>
        <dbReference type="Proteomes" id="UP001139311"/>
    </source>
</evidence>
<reference evidence="1" key="1">
    <citation type="submission" date="2021-10" db="EMBL/GenBank/DDBJ databases">
        <title>Roseicella aerolatum sp. nov., isolated from aerosols of e-waste dismantling site.</title>
        <authorList>
            <person name="Qin T."/>
        </authorList>
    </citation>
    <scope>NUCLEOTIDE SEQUENCE</scope>
    <source>
        <strain evidence="1">GB24</strain>
    </source>
</reference>
<gene>
    <name evidence="1" type="ORF">LHA35_05125</name>
</gene>
<comment type="caution">
    <text evidence="1">The sequence shown here is derived from an EMBL/GenBank/DDBJ whole genome shotgun (WGS) entry which is preliminary data.</text>
</comment>
<organism evidence="1 2">
    <name type="scientific">Roseicella aerolata</name>
    <dbReference type="NCBI Taxonomy" id="2883479"/>
    <lineage>
        <taxon>Bacteria</taxon>
        <taxon>Pseudomonadati</taxon>
        <taxon>Pseudomonadota</taxon>
        <taxon>Alphaproteobacteria</taxon>
        <taxon>Acetobacterales</taxon>
        <taxon>Roseomonadaceae</taxon>
        <taxon>Roseicella</taxon>
    </lineage>
</organism>
<dbReference type="RefSeq" id="WP_226605369.1">
    <property type="nucleotide sequence ID" value="NZ_JAJAQI010000005.1"/>
</dbReference>
<keyword evidence="2" id="KW-1185">Reference proteome</keyword>
<protein>
    <submittedName>
        <fullName evidence="1">YcjX family protein</fullName>
    </submittedName>
</protein>
<dbReference type="InterPro" id="IPR007413">
    <property type="entry name" value="YcjX-like"/>
</dbReference>
<dbReference type="PANTHER" id="PTHR38605:SF1">
    <property type="entry name" value="ATPASE"/>
    <property type="match status" value="1"/>
</dbReference>
<dbReference type="PIRSF" id="PIRSF019381">
    <property type="entry name" value="YcjX"/>
    <property type="match status" value="1"/>
</dbReference>
<name>A0A9X1ID41_9PROT</name>